<feature type="domain" description="NAD-dependent epimerase/dehydratase" evidence="2">
    <location>
        <begin position="6"/>
        <end position="230"/>
    </location>
</feature>
<dbReference type="AlphaFoldDB" id="A0A3T1DA64"/>
<evidence type="ECO:0000313" key="4">
    <source>
        <dbReference type="Proteomes" id="UP000289856"/>
    </source>
</evidence>
<sequence length="314" mass="34412">MTQRRILITGAGGFTGGHACQRFAEAGWEVIAVVSPGRANEPIEATAHTEICDLTDGEAVARMLRRIEPAAVLHLAGRNAVDFSWRQPATTLSINLMSTVHVLEGVRGLKEPCRVLVIGSMIKANADKLTYASHPYGFSKTLQVTAAQAWHHWYGIPVMIAEPSNLIGPGGSEGICGKLARWVVAAEEVEGKLQPFVLSSLHEARDFLDVRDAVSAYEAVINKGQPGESYALESGTLRTLAEIKREFDDASSTELPWSIRSSSQEILPSPLPRDTSMVQNLGWKPVHSFQKSINDALNYERWRRQRERGGSLST</sequence>
<accession>A0A3T1DA64</accession>
<dbReference type="Gene3D" id="3.40.50.720">
    <property type="entry name" value="NAD(P)-binding Rossmann-like Domain"/>
    <property type="match status" value="1"/>
</dbReference>
<dbReference type="EMBL" id="AP019400">
    <property type="protein sequence ID" value="BBI35006.1"/>
    <property type="molecule type" value="Genomic_DNA"/>
</dbReference>
<dbReference type="InterPro" id="IPR001509">
    <property type="entry name" value="Epimerase_deHydtase"/>
</dbReference>
<evidence type="ECO:0000256" key="1">
    <source>
        <dbReference type="ARBA" id="ARBA00007637"/>
    </source>
</evidence>
<keyword evidence="4" id="KW-1185">Reference proteome</keyword>
<proteinExistence type="inferred from homology"/>
<dbReference type="PANTHER" id="PTHR43000">
    <property type="entry name" value="DTDP-D-GLUCOSE 4,6-DEHYDRATASE-RELATED"/>
    <property type="match status" value="1"/>
</dbReference>
<dbReference type="OrthoDB" id="9779041at2"/>
<organism evidence="3 4">
    <name type="scientific">Cohnella abietis</name>
    <dbReference type="NCBI Taxonomy" id="2507935"/>
    <lineage>
        <taxon>Bacteria</taxon>
        <taxon>Bacillati</taxon>
        <taxon>Bacillota</taxon>
        <taxon>Bacilli</taxon>
        <taxon>Bacillales</taxon>
        <taxon>Paenibacillaceae</taxon>
        <taxon>Cohnella</taxon>
    </lineage>
</organism>
<dbReference type="SUPFAM" id="SSF51735">
    <property type="entry name" value="NAD(P)-binding Rossmann-fold domains"/>
    <property type="match status" value="1"/>
</dbReference>
<dbReference type="Proteomes" id="UP000289856">
    <property type="component" value="Chromosome"/>
</dbReference>
<reference evidence="3 4" key="1">
    <citation type="submission" date="2019-01" db="EMBL/GenBank/DDBJ databases">
        <title>Complete genome sequence of Cohnella hallensis HS21 isolated from Korean fir (Abies koreana) rhizospheric soil.</title>
        <authorList>
            <person name="Jiang L."/>
            <person name="Kang S.W."/>
            <person name="Kim S."/>
            <person name="Jung J."/>
            <person name="Kim C.Y."/>
            <person name="Kim D.H."/>
            <person name="Kim S.W."/>
            <person name="Lee J."/>
        </authorList>
    </citation>
    <scope>NUCLEOTIDE SEQUENCE [LARGE SCALE GENOMIC DNA]</scope>
    <source>
        <strain evidence="3 4">HS21</strain>
    </source>
</reference>
<gene>
    <name evidence="3" type="ORF">KCTCHS21_44050</name>
</gene>
<name>A0A3T1DA64_9BACL</name>
<protein>
    <submittedName>
        <fullName evidence="3">UDP-2-acetamido-2,6-dideoxy-hexulose 4-reductase</fullName>
    </submittedName>
</protein>
<evidence type="ECO:0000259" key="2">
    <source>
        <dbReference type="Pfam" id="PF01370"/>
    </source>
</evidence>
<dbReference type="Pfam" id="PF01370">
    <property type="entry name" value="Epimerase"/>
    <property type="match status" value="1"/>
</dbReference>
<dbReference type="Gene3D" id="3.90.25.10">
    <property type="entry name" value="UDP-galactose 4-epimerase, domain 1"/>
    <property type="match status" value="1"/>
</dbReference>
<dbReference type="KEGG" id="cohn:KCTCHS21_44050"/>
<evidence type="ECO:0000313" key="3">
    <source>
        <dbReference type="EMBL" id="BBI35006.1"/>
    </source>
</evidence>
<dbReference type="InterPro" id="IPR036291">
    <property type="entry name" value="NAD(P)-bd_dom_sf"/>
</dbReference>
<comment type="similarity">
    <text evidence="1">Belongs to the NAD(P)-dependent epimerase/dehydratase family.</text>
</comment>
<dbReference type="RefSeq" id="WP_157994095.1">
    <property type="nucleotide sequence ID" value="NZ_AP019400.1"/>
</dbReference>